<evidence type="ECO:0000256" key="2">
    <source>
        <dbReference type="ARBA" id="ARBA00004496"/>
    </source>
</evidence>
<dbReference type="PANTHER" id="PTHR43462">
    <property type="entry name" value="ALANYL-TRNA EDITING PROTEIN"/>
    <property type="match status" value="1"/>
</dbReference>
<dbReference type="Pfam" id="PF07973">
    <property type="entry name" value="tRNA_SAD"/>
    <property type="match status" value="1"/>
</dbReference>
<dbReference type="InterPro" id="IPR009000">
    <property type="entry name" value="Transl_B-barrel_sf"/>
</dbReference>
<sequence length="392" mass="43529">MEKLYYEKPYVKLFEAEVVECRPDKDGKYLVRLSRTAFYPEGGGQPADTGTLGEALVSDVRERPEGIVHITDRPIPEKTLVTGTLNWERRFSHMQNHSGEHLFSGVVHKHYGYDNIGFHMGRDEVTVDFNGLLTMEQAEEVEEEVNELIWQNIPVLETYPSKEELEMLDYRSKKELSGQVRIIEFPGADICACCGTHVMTAGEIGILKVTGVARYKGGVRVSLLCGRQALLDYRRKSNAVQGISVLLSAKPDSVVEAVSKLKEDGLKKDGVLNQLTRELLERKTAEFPASDSPLLVIEDNLMPAQLRLFCTMLYEENKGSIVLVCSGGEGTYQYAAGSSAGDMRALSRRLNERLNGRGGGSTLLAQGTFQASLQEIQNVFQEELYGGLNGIK</sequence>
<evidence type="ECO:0000256" key="3">
    <source>
        <dbReference type="ARBA" id="ARBA00022723"/>
    </source>
</evidence>
<dbReference type="SUPFAM" id="SSF55186">
    <property type="entry name" value="ThrRS/AlaRS common domain"/>
    <property type="match status" value="1"/>
</dbReference>
<evidence type="ECO:0000256" key="4">
    <source>
        <dbReference type="ARBA" id="ARBA00022833"/>
    </source>
</evidence>
<comment type="subcellular location">
    <subcellularLocation>
        <location evidence="2">Cytoplasm</location>
    </subcellularLocation>
</comment>
<dbReference type="InterPro" id="IPR018165">
    <property type="entry name" value="Ala-tRNA-synth_IIc_core"/>
</dbReference>
<dbReference type="RefSeq" id="WP_318063222.1">
    <property type="nucleotide sequence ID" value="NZ_JAWONS010000099.1"/>
</dbReference>
<dbReference type="InterPro" id="IPR018163">
    <property type="entry name" value="Thr/Ala-tRNA-synth_IIc_edit"/>
</dbReference>
<keyword evidence="3" id="KW-0479">Metal-binding</keyword>
<dbReference type="SMART" id="SM00863">
    <property type="entry name" value="tRNA_SAD"/>
    <property type="match status" value="1"/>
</dbReference>
<reference evidence="6 7" key="1">
    <citation type="submission" date="2023-10" db="EMBL/GenBank/DDBJ databases">
        <title>A novel Glycoside Hydrolase 43-Like Enzyme from Clostrdium boliviensis is an Endo-xylanase, and a Candidate for Xylooligosaccharides Production from Different Xylan Substrates.</title>
        <authorList>
            <person name="Alvarez M.T."/>
            <person name="Rocabado-Villegas L.R."/>
            <person name="Salas-Veizaga D.M."/>
            <person name="Linares-Pasten J.A."/>
            <person name="Gudmundsdottir E.E."/>
            <person name="Hreggvidsson G.O."/>
            <person name="Adlercreutz P."/>
            <person name="Nordberg Karlsson E."/>
        </authorList>
    </citation>
    <scope>NUCLEOTIDE SEQUENCE [LARGE SCALE GENOMIC DNA]</scope>
    <source>
        <strain evidence="6 7">E-1</strain>
    </source>
</reference>
<dbReference type="InterPro" id="IPR051335">
    <property type="entry name" value="Alanyl-tRNA_Editing_Enzymes"/>
</dbReference>
<evidence type="ECO:0000313" key="6">
    <source>
        <dbReference type="EMBL" id="MDW2796964.1"/>
    </source>
</evidence>
<organism evidence="6 7">
    <name type="scientific">Clostridium boliviensis</name>
    <dbReference type="NCBI Taxonomy" id="318465"/>
    <lineage>
        <taxon>Bacteria</taxon>
        <taxon>Bacillati</taxon>
        <taxon>Bacillota</taxon>
        <taxon>Clostridia</taxon>
        <taxon>Eubacteriales</taxon>
        <taxon>Clostridiaceae</taxon>
        <taxon>Clostridium</taxon>
    </lineage>
</organism>
<gene>
    <name evidence="6" type="ORF">RZO55_05140</name>
</gene>
<accession>A0ABU4GH78</accession>
<dbReference type="PANTHER" id="PTHR43462:SF1">
    <property type="entry name" value="ALANYL-TRNA EDITING PROTEIN AARSD1"/>
    <property type="match status" value="1"/>
</dbReference>
<dbReference type="SUPFAM" id="SSF50447">
    <property type="entry name" value="Translation proteins"/>
    <property type="match status" value="1"/>
</dbReference>
<evidence type="ECO:0000313" key="7">
    <source>
        <dbReference type="Proteomes" id="UP001276854"/>
    </source>
</evidence>
<name>A0ABU4GH78_9CLOT</name>
<keyword evidence="4" id="KW-0862">Zinc</keyword>
<evidence type="ECO:0000259" key="5">
    <source>
        <dbReference type="PROSITE" id="PS50860"/>
    </source>
</evidence>
<proteinExistence type="predicted"/>
<comment type="cofactor">
    <cofactor evidence="1">
        <name>Zn(2+)</name>
        <dbReference type="ChEBI" id="CHEBI:29105"/>
    </cofactor>
</comment>
<dbReference type="EMBL" id="JAWONS010000099">
    <property type="protein sequence ID" value="MDW2796964.1"/>
    <property type="molecule type" value="Genomic_DNA"/>
</dbReference>
<dbReference type="Gene3D" id="3.30.980.10">
    <property type="entry name" value="Threonyl-trna Synthetase, Chain A, domain 2"/>
    <property type="match status" value="1"/>
</dbReference>
<dbReference type="Gene3D" id="2.40.30.130">
    <property type="match status" value="1"/>
</dbReference>
<feature type="domain" description="Alanyl-transfer RNA synthetases family profile" evidence="5">
    <location>
        <begin position="1"/>
        <end position="236"/>
    </location>
</feature>
<evidence type="ECO:0000256" key="1">
    <source>
        <dbReference type="ARBA" id="ARBA00001947"/>
    </source>
</evidence>
<dbReference type="Proteomes" id="UP001276854">
    <property type="component" value="Unassembled WGS sequence"/>
</dbReference>
<comment type="caution">
    <text evidence="6">The sequence shown here is derived from an EMBL/GenBank/DDBJ whole genome shotgun (WGS) entry which is preliminary data.</text>
</comment>
<keyword evidence="7" id="KW-1185">Reference proteome</keyword>
<dbReference type="InterPro" id="IPR012947">
    <property type="entry name" value="tRNA_SAD"/>
</dbReference>
<protein>
    <submittedName>
        <fullName evidence="6">Alanyl-tRNA editing protein</fullName>
    </submittedName>
</protein>
<dbReference type="PROSITE" id="PS50860">
    <property type="entry name" value="AA_TRNA_LIGASE_II_ALA"/>
    <property type="match status" value="1"/>
</dbReference>